<dbReference type="CDD" id="cd02869">
    <property type="entry name" value="PseudoU_synth_RluA_like"/>
    <property type="match status" value="1"/>
</dbReference>
<proteinExistence type="inferred from homology"/>
<dbReference type="PANTHER" id="PTHR21600">
    <property type="entry name" value="MITOCHONDRIAL RNA PSEUDOURIDINE SYNTHASE"/>
    <property type="match status" value="1"/>
</dbReference>
<feature type="domain" description="Pseudouridine synthase RsuA/RluA-like" evidence="2">
    <location>
        <begin position="9"/>
        <end position="151"/>
    </location>
</feature>
<reference evidence="3 4" key="1">
    <citation type="submission" date="2023-02" db="EMBL/GenBank/DDBJ databases">
        <title>Complete genome sequence of a novel bacterium Oceanimonas sp. NTOU-MSR1 isolated from marine coast sediment.</title>
        <authorList>
            <person name="Yang H.-T."/>
            <person name="Chen Y.-L."/>
            <person name="Ho Y.-N."/>
        </authorList>
    </citation>
    <scope>NUCLEOTIDE SEQUENCE [LARGE SCALE GENOMIC DNA]</scope>
    <source>
        <strain evidence="3 4">NTOU-MSR1</strain>
    </source>
</reference>
<dbReference type="AlphaFoldDB" id="A0AA50Q913"/>
<dbReference type="PANTHER" id="PTHR21600:SF87">
    <property type="entry name" value="RNA PSEUDOURIDYLATE SYNTHASE DOMAIN-CONTAINING PROTEIN 1"/>
    <property type="match status" value="1"/>
</dbReference>
<dbReference type="InterPro" id="IPR020103">
    <property type="entry name" value="PsdUridine_synth_cat_dom_sf"/>
</dbReference>
<protein>
    <submittedName>
        <fullName evidence="3">TIGR01621 family pseudouridine synthase</fullName>
    </submittedName>
</protein>
<dbReference type="Pfam" id="PF00849">
    <property type="entry name" value="PseudoU_synth_2"/>
    <property type="match status" value="1"/>
</dbReference>
<evidence type="ECO:0000256" key="1">
    <source>
        <dbReference type="ARBA" id="ARBA00010876"/>
    </source>
</evidence>
<dbReference type="GO" id="GO:0009982">
    <property type="term" value="F:pseudouridine synthase activity"/>
    <property type="evidence" value="ECO:0007669"/>
    <property type="project" value="InterPro"/>
</dbReference>
<dbReference type="GO" id="GO:0140098">
    <property type="term" value="F:catalytic activity, acting on RNA"/>
    <property type="evidence" value="ECO:0007669"/>
    <property type="project" value="UniProtKB-ARBA"/>
</dbReference>
<organism evidence="3 4">
    <name type="scientific">Oceanimonas pelagia</name>
    <dbReference type="NCBI Taxonomy" id="3028314"/>
    <lineage>
        <taxon>Bacteria</taxon>
        <taxon>Pseudomonadati</taxon>
        <taxon>Pseudomonadota</taxon>
        <taxon>Gammaproteobacteria</taxon>
        <taxon>Aeromonadales</taxon>
        <taxon>Aeromonadaceae</taxon>
        <taxon>Oceanimonas</taxon>
    </lineage>
</organism>
<evidence type="ECO:0000259" key="2">
    <source>
        <dbReference type="Pfam" id="PF00849"/>
    </source>
</evidence>
<dbReference type="InterPro" id="IPR006224">
    <property type="entry name" value="PsdUridine_synth_RluA-like_CS"/>
</dbReference>
<dbReference type="SUPFAM" id="SSF55120">
    <property type="entry name" value="Pseudouridine synthase"/>
    <property type="match status" value="1"/>
</dbReference>
<evidence type="ECO:0000313" key="4">
    <source>
        <dbReference type="Proteomes" id="UP001223802"/>
    </source>
</evidence>
<dbReference type="RefSeq" id="WP_306760465.1">
    <property type="nucleotide sequence ID" value="NZ_CP118224.1"/>
</dbReference>
<keyword evidence="4" id="KW-1185">Reference proteome</keyword>
<dbReference type="Gene3D" id="3.30.2350.10">
    <property type="entry name" value="Pseudouridine synthase"/>
    <property type="match status" value="1"/>
</dbReference>
<dbReference type="InterPro" id="IPR006145">
    <property type="entry name" value="PsdUridine_synth_RsuA/RluA"/>
</dbReference>
<gene>
    <name evidence="3" type="ORF">PU634_08975</name>
</gene>
<dbReference type="InterPro" id="IPR006508">
    <property type="entry name" value="PsdUridine_synth_RluA-like"/>
</dbReference>
<name>A0AA50Q913_9GAMM</name>
<accession>A0AA50Q913</accession>
<comment type="similarity">
    <text evidence="1">Belongs to the pseudouridine synthase RluA family.</text>
</comment>
<dbReference type="Proteomes" id="UP001223802">
    <property type="component" value="Chromosome"/>
</dbReference>
<dbReference type="NCBIfam" id="TIGR01621">
    <property type="entry name" value="RluA-like"/>
    <property type="match status" value="1"/>
</dbReference>
<dbReference type="KEGG" id="ope:PU634_08975"/>
<dbReference type="EMBL" id="CP118224">
    <property type="protein sequence ID" value="WMC09263.1"/>
    <property type="molecule type" value="Genomic_DNA"/>
</dbReference>
<dbReference type="InterPro" id="IPR050188">
    <property type="entry name" value="RluA_PseudoU_synthase"/>
</dbReference>
<dbReference type="GO" id="GO:0000455">
    <property type="term" value="P:enzyme-directed rRNA pseudouridine synthesis"/>
    <property type="evidence" value="ECO:0007669"/>
    <property type="project" value="TreeGrafter"/>
</dbReference>
<evidence type="ECO:0000313" key="3">
    <source>
        <dbReference type="EMBL" id="WMC09263.1"/>
    </source>
</evidence>
<sequence length="215" mass="24094">MNIVLDHPDFLIINKPAGIGMHQQGQEPGLVRLLSEQLEQPLYPVHRLDKMTTGALLLARHSEANRILSGQFAERTTTKCYLALSDRKPAKKQGWVKGGMEKARNGSWKLTRNDNNLAITRFFSTSLAPAVRGFVLQPYTGRTHQLRVALKSIGCPILGDTRYGGTPADRGYLHAWQLAFDWRGERIEVTAPAIEGERFTQWYAVLAEWAAARAN</sequence>
<dbReference type="GO" id="GO:0003723">
    <property type="term" value="F:RNA binding"/>
    <property type="evidence" value="ECO:0007669"/>
    <property type="project" value="InterPro"/>
</dbReference>
<dbReference type="PROSITE" id="PS01129">
    <property type="entry name" value="PSI_RLU"/>
    <property type="match status" value="1"/>
</dbReference>